<dbReference type="PANTHER" id="PTHR38702">
    <property type="entry name" value="CALPONIN-HOMOLOGY (CH) DOMAIN-CONTAINING PROTEIN"/>
    <property type="match status" value="1"/>
</dbReference>
<dbReference type="EMBL" id="CAJPDQ010000010">
    <property type="protein sequence ID" value="CAF9915220.1"/>
    <property type="molecule type" value="Genomic_DNA"/>
</dbReference>
<comment type="caution">
    <text evidence="2">The sequence shown here is derived from an EMBL/GenBank/DDBJ whole genome shotgun (WGS) entry which is preliminary data.</text>
</comment>
<evidence type="ECO:0000313" key="2">
    <source>
        <dbReference type="EMBL" id="CAF9915220.1"/>
    </source>
</evidence>
<organism evidence="2 3">
    <name type="scientific">Gomphillus americanus</name>
    <dbReference type="NCBI Taxonomy" id="1940652"/>
    <lineage>
        <taxon>Eukaryota</taxon>
        <taxon>Fungi</taxon>
        <taxon>Dikarya</taxon>
        <taxon>Ascomycota</taxon>
        <taxon>Pezizomycotina</taxon>
        <taxon>Lecanoromycetes</taxon>
        <taxon>OSLEUM clade</taxon>
        <taxon>Ostropomycetidae</taxon>
        <taxon>Ostropales</taxon>
        <taxon>Graphidaceae</taxon>
        <taxon>Gomphilloideae</taxon>
        <taxon>Gomphillus</taxon>
    </lineage>
</organism>
<protein>
    <submittedName>
        <fullName evidence="2">Uncharacterized protein</fullName>
    </submittedName>
</protein>
<gene>
    <name evidence="2" type="ORF">GOMPHAMPRED_000662</name>
</gene>
<reference evidence="2" key="1">
    <citation type="submission" date="2021-03" db="EMBL/GenBank/DDBJ databases">
        <authorList>
            <person name="Tagirdzhanova G."/>
        </authorList>
    </citation>
    <scope>NUCLEOTIDE SEQUENCE</scope>
</reference>
<dbReference type="AlphaFoldDB" id="A0A8H3IC27"/>
<name>A0A8H3IC27_9LECA</name>
<evidence type="ECO:0000313" key="3">
    <source>
        <dbReference type="Proteomes" id="UP000664169"/>
    </source>
</evidence>
<keyword evidence="3" id="KW-1185">Reference proteome</keyword>
<accession>A0A8H3IC27</accession>
<dbReference type="Proteomes" id="UP000664169">
    <property type="component" value="Unassembled WGS sequence"/>
</dbReference>
<dbReference type="PANTHER" id="PTHR38702:SF1">
    <property type="entry name" value="CALPONIN-HOMOLOGY (CH) DOMAIN-CONTAINING PROTEIN"/>
    <property type="match status" value="1"/>
</dbReference>
<sequence length="463" mass="53252">MFLDVQTRGYVRPLGATFAQSARNRDSVMSLGSIAHLQYYFARTGLLDGKGAQLARERKKLLFQENVEVVDSGYSFPGTPSSASFDGHFSNGAEEEAEYEDDWEIDPMMLAPTVSTYNHKEQYLSPPPNTETLRQELKDCLDHVSVTLSNVRNDTIDKEARAKELLRSGRSTPPFADESTRSPSPPILSSSPGRGWHEIQGMHVLDVVTLAIRAAKDYYTMHEHPLRLNKVKSERQIREELLGVMDVLKRMGTRSFAGGMRDEEITVIETWVHQVEVFLQKEAEVTAQELKDRQSWQWLEGNWAANDRLREWEFMKTFAEGEDLPPWDSSDSTASSSLFLQKLSNGLTLIYIHNNILRKSRRQFGEIKFFHTDFARNYRAAENLRFWLKAAEIRWETKLELDVMSLVYNKNSKVWSQFETALMQWCKTVREEITAEWKAGSVEVGVSLRHDVLVEPRFGMRNL</sequence>
<feature type="region of interest" description="Disordered" evidence="1">
    <location>
        <begin position="163"/>
        <end position="192"/>
    </location>
</feature>
<dbReference type="OrthoDB" id="2534759at2759"/>
<evidence type="ECO:0000256" key="1">
    <source>
        <dbReference type="SAM" id="MobiDB-lite"/>
    </source>
</evidence>
<proteinExistence type="predicted"/>